<organism evidence="2 3">
    <name type="scientific">Muricoccus nepalensis</name>
    <dbReference type="NCBI Taxonomy" id="1854500"/>
    <lineage>
        <taxon>Bacteria</taxon>
        <taxon>Pseudomonadati</taxon>
        <taxon>Pseudomonadota</taxon>
        <taxon>Alphaproteobacteria</taxon>
        <taxon>Acetobacterales</taxon>
        <taxon>Roseomonadaceae</taxon>
        <taxon>Muricoccus</taxon>
    </lineage>
</organism>
<sequence length="93" mass="10388">MRSRGELMGQAAPARDHLGWWLMIRCGCGYLVDYPVRLLIDHYGPEADLHLISARLRCLNCKERPVSVELVDRPDRRGEGHGGGTPATIKPLP</sequence>
<protein>
    <submittedName>
        <fullName evidence="2">Uncharacterized protein</fullName>
    </submittedName>
</protein>
<evidence type="ECO:0000313" key="3">
    <source>
        <dbReference type="Proteomes" id="UP000317078"/>
    </source>
</evidence>
<evidence type="ECO:0000313" key="2">
    <source>
        <dbReference type="EMBL" id="TPG37709.1"/>
    </source>
</evidence>
<accession>A0A502EKV9</accession>
<evidence type="ECO:0000256" key="1">
    <source>
        <dbReference type="SAM" id="MobiDB-lite"/>
    </source>
</evidence>
<comment type="caution">
    <text evidence="2">The sequence shown here is derived from an EMBL/GenBank/DDBJ whole genome shotgun (WGS) entry which is preliminary data.</text>
</comment>
<dbReference type="Proteomes" id="UP000317078">
    <property type="component" value="Unassembled WGS sequence"/>
</dbReference>
<dbReference type="OrthoDB" id="7290810at2"/>
<proteinExistence type="predicted"/>
<dbReference type="EMBL" id="RCZP01000087">
    <property type="protein sequence ID" value="TPG37709.1"/>
    <property type="molecule type" value="Genomic_DNA"/>
</dbReference>
<feature type="region of interest" description="Disordered" evidence="1">
    <location>
        <begin position="72"/>
        <end position="93"/>
    </location>
</feature>
<reference evidence="2 3" key="1">
    <citation type="journal article" date="2019" name="Environ. Microbiol.">
        <title>Species interactions and distinct microbial communities in high Arctic permafrost affected cryosols are associated with the CH4 and CO2 gas fluxes.</title>
        <authorList>
            <person name="Altshuler I."/>
            <person name="Hamel J."/>
            <person name="Turney S."/>
            <person name="Magnuson E."/>
            <person name="Levesque R."/>
            <person name="Greer C."/>
            <person name="Whyte L.G."/>
        </authorList>
    </citation>
    <scope>NUCLEOTIDE SEQUENCE [LARGE SCALE GENOMIC DNA]</scope>
    <source>
        <strain evidence="2 3">S9.3B</strain>
    </source>
</reference>
<name>A0A502EKV9_9PROT</name>
<keyword evidence="3" id="KW-1185">Reference proteome</keyword>
<gene>
    <name evidence="2" type="ORF">EAH89_29955</name>
</gene>
<dbReference type="AlphaFoldDB" id="A0A502EKV9"/>